<feature type="transmembrane region" description="Helical" evidence="1">
    <location>
        <begin position="49"/>
        <end position="67"/>
    </location>
</feature>
<keyword evidence="3" id="KW-0614">Plasmid</keyword>
<sequence length="372" mass="41319">MSAARYTALDVFRGLTVCVMIVVNTSPAGAEPFAQLQHAQWFGFTLTDLVFPSFLFAIGNSMVFAFRKPLPQKEFLLKVLKRSALIFLLGYLMYWFPFVHQTPDGAWAFNDIGHTRIMGVLQRIALCYLFASLAARYLSVRGLMILSAVLLFGYWGLLYAFTPAADALTMTGNLGAKIDQFVLGLDHMYRGGAKGYEPEGLLSTLPAIVNVLAGYLCGRLILDSEDRRRTVMILSGAGLALVAAALVWNFGFPFSKRLWTSSFAVLTIGLDCLILSGIIAYVDLAKRREGLGFFETFGRNPLVIYLFSELLVTVLQTFKNADGHGLYDLIGLHVFQTPLTGSWGVLACALCYMLVCWALGWWMDRKHLIIKL</sequence>
<dbReference type="OrthoDB" id="9788724at2"/>
<feature type="transmembrane region" description="Helical" evidence="1">
    <location>
        <begin position="302"/>
        <end position="321"/>
    </location>
</feature>
<dbReference type="Proteomes" id="UP000278756">
    <property type="component" value="Plasmid pASEM-1"/>
</dbReference>
<dbReference type="EMBL" id="AP018829">
    <property type="protein sequence ID" value="BBF82568.1"/>
    <property type="molecule type" value="Genomic_DNA"/>
</dbReference>
<keyword evidence="1" id="KW-0812">Transmembrane</keyword>
<dbReference type="PANTHER" id="PTHR31061">
    <property type="entry name" value="LD22376P"/>
    <property type="match status" value="1"/>
</dbReference>
<keyword evidence="1" id="KW-0472">Membrane</keyword>
<evidence type="ECO:0000313" key="4">
    <source>
        <dbReference type="Proteomes" id="UP000278756"/>
    </source>
</evidence>
<dbReference type="Pfam" id="PF07786">
    <property type="entry name" value="HGSNAT_cat"/>
    <property type="match status" value="1"/>
</dbReference>
<feature type="transmembrane region" description="Helical" evidence="1">
    <location>
        <begin position="12"/>
        <end position="29"/>
    </location>
</feature>
<feature type="transmembrane region" description="Helical" evidence="1">
    <location>
        <begin position="142"/>
        <end position="161"/>
    </location>
</feature>
<dbReference type="InterPro" id="IPR012429">
    <property type="entry name" value="HGSNAT_cat"/>
</dbReference>
<keyword evidence="1" id="KW-1133">Transmembrane helix</keyword>
<dbReference type="AlphaFoldDB" id="A0A3G9GCY6"/>
<feature type="transmembrane region" description="Helical" evidence="1">
    <location>
        <begin position="341"/>
        <end position="362"/>
    </location>
</feature>
<feature type="transmembrane region" description="Helical" evidence="1">
    <location>
        <begin position="79"/>
        <end position="97"/>
    </location>
</feature>
<reference evidence="4" key="1">
    <citation type="journal article" date="2017" name="Biotechnol. Biofuels">
        <title>Evaluation of environmental bacterial communities as a factor affecting the growth of duckweed Lemna minor.</title>
        <authorList>
            <person name="Ishizawa H."/>
            <person name="Kuroda M."/>
            <person name="Morikawa M."/>
            <person name="Ike M."/>
        </authorList>
    </citation>
    <scope>NUCLEOTIDE SEQUENCE [LARGE SCALE GENOMIC DNA]</scope>
    <source>
        <strain evidence="4">M6</strain>
    </source>
</reference>
<organism evidence="3 4">
    <name type="scientific">Asticcacaulis excentricus</name>
    <dbReference type="NCBI Taxonomy" id="78587"/>
    <lineage>
        <taxon>Bacteria</taxon>
        <taxon>Pseudomonadati</taxon>
        <taxon>Pseudomonadota</taxon>
        <taxon>Alphaproteobacteria</taxon>
        <taxon>Caulobacterales</taxon>
        <taxon>Caulobacteraceae</taxon>
        <taxon>Asticcacaulis</taxon>
    </lineage>
</organism>
<dbReference type="PANTHER" id="PTHR31061:SF24">
    <property type="entry name" value="LD22376P"/>
    <property type="match status" value="1"/>
</dbReference>
<evidence type="ECO:0000313" key="3">
    <source>
        <dbReference type="EMBL" id="BBF82568.1"/>
    </source>
</evidence>
<feature type="domain" description="Heparan-alpha-glucosaminide N-acetyltransferase catalytic" evidence="2">
    <location>
        <begin position="5"/>
        <end position="229"/>
    </location>
</feature>
<feature type="transmembrane region" description="Helical" evidence="1">
    <location>
        <begin position="263"/>
        <end position="282"/>
    </location>
</feature>
<protein>
    <submittedName>
        <fullName evidence="3">N-acetylglucosamine related transporter, NagX</fullName>
    </submittedName>
</protein>
<feature type="transmembrane region" description="Helical" evidence="1">
    <location>
        <begin position="230"/>
        <end position="251"/>
    </location>
</feature>
<geneLocation type="plasmid" evidence="4">
    <name>pasem-1 dna</name>
</geneLocation>
<evidence type="ECO:0000256" key="1">
    <source>
        <dbReference type="SAM" id="Phobius"/>
    </source>
</evidence>
<feature type="transmembrane region" description="Helical" evidence="1">
    <location>
        <begin position="117"/>
        <end position="135"/>
    </location>
</feature>
<proteinExistence type="predicted"/>
<evidence type="ECO:0000259" key="2">
    <source>
        <dbReference type="Pfam" id="PF07786"/>
    </source>
</evidence>
<dbReference type="RefSeq" id="WP_126424194.1">
    <property type="nucleotide sequence ID" value="NZ_AP018829.1"/>
</dbReference>
<feature type="transmembrane region" description="Helical" evidence="1">
    <location>
        <begin position="200"/>
        <end position="218"/>
    </location>
</feature>
<name>A0A3G9GCY6_9CAUL</name>
<accession>A0A3G9GCY6</accession>
<gene>
    <name evidence="3" type="ORF">EM6_3209</name>
</gene>
<reference evidence="4" key="2">
    <citation type="journal article" date="2017" name="Plant Physiol. Biochem.">
        <title>Differential oxidative and antioxidative response of duckweed Lemna minor toward plant growth promoting/inhibiting bacteria.</title>
        <authorList>
            <person name="Ishizawa H."/>
            <person name="Kuroda M."/>
            <person name="Morikawa M."/>
            <person name="Ike M."/>
        </authorList>
    </citation>
    <scope>NUCLEOTIDE SEQUENCE [LARGE SCALE GENOMIC DNA]</scope>
    <source>
        <strain evidence="4">M6</strain>
    </source>
</reference>